<gene>
    <name evidence="2" type="ORF">EVOR1521_LOCUS10118</name>
</gene>
<evidence type="ECO:0000256" key="1">
    <source>
        <dbReference type="SAM" id="SignalP"/>
    </source>
</evidence>
<dbReference type="AlphaFoldDB" id="A0AA36MWY2"/>
<keyword evidence="3" id="KW-1185">Reference proteome</keyword>
<comment type="caution">
    <text evidence="2">The sequence shown here is derived from an EMBL/GenBank/DDBJ whole genome shotgun (WGS) entry which is preliminary data.</text>
</comment>
<sequence>CVFFYPGNVRPVWVQLAVFLAAEHVVLLLQATVQAVIPEEPKDVKDIRFYNDHVKTFLQHKSREKHAPPAVTDLRHVNLSLNPDGVESECESSSS</sequence>
<evidence type="ECO:0000313" key="3">
    <source>
        <dbReference type="Proteomes" id="UP001178507"/>
    </source>
</evidence>
<organism evidence="2 3">
    <name type="scientific">Effrenium voratum</name>
    <dbReference type="NCBI Taxonomy" id="2562239"/>
    <lineage>
        <taxon>Eukaryota</taxon>
        <taxon>Sar</taxon>
        <taxon>Alveolata</taxon>
        <taxon>Dinophyceae</taxon>
        <taxon>Suessiales</taxon>
        <taxon>Symbiodiniaceae</taxon>
        <taxon>Effrenium</taxon>
    </lineage>
</organism>
<evidence type="ECO:0000313" key="2">
    <source>
        <dbReference type="EMBL" id="CAJ1382831.1"/>
    </source>
</evidence>
<keyword evidence="1" id="KW-0732">Signal</keyword>
<feature type="signal peptide" evidence="1">
    <location>
        <begin position="1"/>
        <end position="35"/>
    </location>
</feature>
<dbReference type="EMBL" id="CAUJNA010000946">
    <property type="protein sequence ID" value="CAJ1382831.1"/>
    <property type="molecule type" value="Genomic_DNA"/>
</dbReference>
<feature type="non-terminal residue" evidence="2">
    <location>
        <position position="95"/>
    </location>
</feature>
<feature type="chain" id="PRO_5041347579" evidence="1">
    <location>
        <begin position="36"/>
        <end position="95"/>
    </location>
</feature>
<name>A0AA36MWY2_9DINO</name>
<dbReference type="Proteomes" id="UP001178507">
    <property type="component" value="Unassembled WGS sequence"/>
</dbReference>
<proteinExistence type="predicted"/>
<accession>A0AA36MWY2</accession>
<protein>
    <submittedName>
        <fullName evidence="2">Uncharacterized protein</fullName>
    </submittedName>
</protein>
<reference evidence="2" key="1">
    <citation type="submission" date="2023-08" db="EMBL/GenBank/DDBJ databases">
        <authorList>
            <person name="Chen Y."/>
            <person name="Shah S."/>
            <person name="Dougan E. K."/>
            <person name="Thang M."/>
            <person name="Chan C."/>
        </authorList>
    </citation>
    <scope>NUCLEOTIDE SEQUENCE</scope>
</reference>